<dbReference type="PROSITE" id="PS51257">
    <property type="entry name" value="PROKAR_LIPOPROTEIN"/>
    <property type="match status" value="1"/>
</dbReference>
<feature type="coiled-coil region" evidence="1">
    <location>
        <begin position="362"/>
        <end position="389"/>
    </location>
</feature>
<feature type="coiled-coil region" evidence="1">
    <location>
        <begin position="205"/>
        <end position="232"/>
    </location>
</feature>
<feature type="signal peptide" evidence="3">
    <location>
        <begin position="1"/>
        <end position="19"/>
    </location>
</feature>
<feature type="coiled-coil region" evidence="1">
    <location>
        <begin position="108"/>
        <end position="135"/>
    </location>
</feature>
<keyword evidence="2" id="KW-1133">Transmembrane helix</keyword>
<reference evidence="4 5" key="1">
    <citation type="submission" date="2018-08" db="EMBL/GenBank/DDBJ databases">
        <title>Genomic Encyclopedia of Type Strains, Phase III (KMG-III): the genomes of soil and plant-associated and newly described type strains.</title>
        <authorList>
            <person name="Whitman W."/>
        </authorList>
    </citation>
    <scope>NUCLEOTIDE SEQUENCE [LARGE SCALE GENOMIC DNA]</scope>
    <source>
        <strain evidence="4 5">CECT 7375</strain>
    </source>
</reference>
<protein>
    <recommendedName>
        <fullName evidence="6">Chromosome partition protein Smc</fullName>
    </recommendedName>
</protein>
<keyword evidence="2" id="KW-0812">Transmembrane</keyword>
<evidence type="ECO:0000256" key="1">
    <source>
        <dbReference type="SAM" id="Coils"/>
    </source>
</evidence>
<proteinExistence type="predicted"/>
<keyword evidence="5" id="KW-1185">Reference proteome</keyword>
<name>A0A3E0DQV3_9GAMM</name>
<feature type="chain" id="PRO_5017534367" description="Chromosome partition protein Smc" evidence="3">
    <location>
        <begin position="20"/>
        <end position="553"/>
    </location>
</feature>
<keyword evidence="1" id="KW-0175">Coiled coil</keyword>
<sequence>MTKRMTILIPVALGLMASACTTTTTSQSQDQGVIGGEAMTDTQTNVSAQRAAITQQMSQMREEISALKKALVSNNQQLLELHTKLDQKDASIATLAASESDPEALLALTKERRLRETLESQYAELKVANDHLVHQISKWQASLDELDSQLLSDLSVAPSEASFLALNNSFQSLDSAHYALNQSYQALLKKQHDWQDKYALLAKENQTNQQSLSFLEQENKRLAEQIAAARSQNQILWKKVRAQRDTIDGLQKGTFGQVDQGYLDGLNTGELHTDIIKLSGVIEAQKTLIADYQDEINKQQAALQAGADNENKIQALEVSLAKLQKMNMSTQRQLAKSRSALLASQQQQSALADALSRVKSQQVVLQKQLADIEARAKNSENQRATLESQVNDLIPFQAEVNALQSQIDSGLTDVRWQIPKTMSLHNNFEILVTAKVDNPVAGQTYVAELVTDSAIQMVSASEAEAVLQNGQLQWRWRVNGLNERPKARLNLFISQQMNYQGQRIMRQVYRDSDTLALTNDDLLDKYGYWGMAILVGLLGGFLVGRINRKDKNS</sequence>
<dbReference type="OrthoDB" id="6097645at2"/>
<comment type="caution">
    <text evidence="4">The sequence shown here is derived from an EMBL/GenBank/DDBJ whole genome shotgun (WGS) entry which is preliminary data.</text>
</comment>
<evidence type="ECO:0000256" key="2">
    <source>
        <dbReference type="SAM" id="Phobius"/>
    </source>
</evidence>
<keyword evidence="2" id="KW-0472">Membrane</keyword>
<organism evidence="4 5">
    <name type="scientific">Marinomonas pollencensis</name>
    <dbReference type="NCBI Taxonomy" id="491954"/>
    <lineage>
        <taxon>Bacteria</taxon>
        <taxon>Pseudomonadati</taxon>
        <taxon>Pseudomonadota</taxon>
        <taxon>Gammaproteobacteria</taxon>
        <taxon>Oceanospirillales</taxon>
        <taxon>Oceanospirillaceae</taxon>
        <taxon>Marinomonas</taxon>
    </lineage>
</organism>
<dbReference type="AlphaFoldDB" id="A0A3E0DQV3"/>
<dbReference type="Proteomes" id="UP000256542">
    <property type="component" value="Unassembled WGS sequence"/>
</dbReference>
<evidence type="ECO:0000256" key="3">
    <source>
        <dbReference type="SAM" id="SignalP"/>
    </source>
</evidence>
<accession>A0A3E0DQV3</accession>
<evidence type="ECO:0000313" key="5">
    <source>
        <dbReference type="Proteomes" id="UP000256542"/>
    </source>
</evidence>
<evidence type="ECO:0008006" key="6">
    <source>
        <dbReference type="Google" id="ProtNLM"/>
    </source>
</evidence>
<dbReference type="EMBL" id="QUNG01000002">
    <property type="protein sequence ID" value="REG85505.1"/>
    <property type="molecule type" value="Genomic_DNA"/>
</dbReference>
<feature type="coiled-coil region" evidence="1">
    <location>
        <begin position="50"/>
        <end position="77"/>
    </location>
</feature>
<dbReference type="RefSeq" id="WP_115896313.1">
    <property type="nucleotide sequence ID" value="NZ_QUNG01000002.1"/>
</dbReference>
<evidence type="ECO:0000313" key="4">
    <source>
        <dbReference type="EMBL" id="REG85505.1"/>
    </source>
</evidence>
<gene>
    <name evidence="4" type="ORF">DFP81_10235</name>
</gene>
<feature type="coiled-coil region" evidence="1">
    <location>
        <begin position="282"/>
        <end position="333"/>
    </location>
</feature>
<feature type="transmembrane region" description="Helical" evidence="2">
    <location>
        <begin position="526"/>
        <end position="544"/>
    </location>
</feature>
<keyword evidence="3" id="KW-0732">Signal</keyword>